<comment type="cofactor">
    <cofactor evidence="1 5 6">
        <name>pyridoxal 5'-phosphate</name>
        <dbReference type="ChEBI" id="CHEBI:597326"/>
    </cofactor>
</comment>
<evidence type="ECO:0000256" key="1">
    <source>
        <dbReference type="ARBA" id="ARBA00001933"/>
    </source>
</evidence>
<dbReference type="PANTHER" id="PTHR11999">
    <property type="entry name" value="GROUP II PYRIDOXAL-5-PHOSPHATE DECARBOXYLASE"/>
    <property type="match status" value="1"/>
</dbReference>
<dbReference type="GO" id="GO:0030170">
    <property type="term" value="F:pyridoxal phosphate binding"/>
    <property type="evidence" value="ECO:0007669"/>
    <property type="project" value="InterPro"/>
</dbReference>
<comment type="similarity">
    <text evidence="6">Belongs to the group II decarboxylase family.</text>
</comment>
<feature type="modified residue" description="N6-(pyridoxal phosphate)lysine" evidence="5">
    <location>
        <position position="293"/>
    </location>
</feature>
<gene>
    <name evidence="7" type="ORF">BCS93_00080</name>
</gene>
<organism evidence="7 8">
    <name type="scientific">Vibrio breoganii</name>
    <dbReference type="NCBI Taxonomy" id="553239"/>
    <lineage>
        <taxon>Bacteria</taxon>
        <taxon>Pseudomonadati</taxon>
        <taxon>Pseudomonadota</taxon>
        <taxon>Gammaproteobacteria</taxon>
        <taxon>Vibrionales</taxon>
        <taxon>Vibrionaceae</taxon>
        <taxon>Vibrio</taxon>
    </lineage>
</organism>
<dbReference type="GO" id="GO:0019752">
    <property type="term" value="P:carboxylic acid metabolic process"/>
    <property type="evidence" value="ECO:0007669"/>
    <property type="project" value="InterPro"/>
</dbReference>
<dbReference type="Proteomes" id="UP000235611">
    <property type="component" value="Unassembled WGS sequence"/>
</dbReference>
<dbReference type="InterPro" id="IPR015421">
    <property type="entry name" value="PyrdxlP-dep_Trfase_major"/>
</dbReference>
<dbReference type="AlphaFoldDB" id="A0AAP8MZA4"/>
<accession>A0AAP8MZA4</accession>
<protein>
    <submittedName>
        <fullName evidence="7">Pyridoxal-dependent decarboxylase</fullName>
    </submittedName>
</protein>
<keyword evidence="2" id="KW-0210">Decarboxylase</keyword>
<keyword evidence="3 5" id="KW-0663">Pyridoxal phosphate</keyword>
<dbReference type="InterPro" id="IPR002129">
    <property type="entry name" value="PyrdxlP-dep_de-COase"/>
</dbReference>
<dbReference type="Pfam" id="PF00282">
    <property type="entry name" value="Pyridoxal_deC"/>
    <property type="match status" value="1"/>
</dbReference>
<reference evidence="8" key="1">
    <citation type="submission" date="2016-07" db="EMBL/GenBank/DDBJ databases">
        <title>Nontailed viruses are major unrecognized killers of bacteria in the ocean.</title>
        <authorList>
            <person name="Kauffman K."/>
            <person name="Hussain F."/>
            <person name="Yang J."/>
            <person name="Arevalo P."/>
            <person name="Brown J."/>
            <person name="Cutler M."/>
            <person name="Kelly L."/>
            <person name="Polz M.F."/>
        </authorList>
    </citation>
    <scope>NUCLEOTIDE SEQUENCE [LARGE SCALE GENOMIC DNA]</scope>
    <source>
        <strain evidence="8">10N.222.49.A5</strain>
    </source>
</reference>
<dbReference type="InterPro" id="IPR015424">
    <property type="entry name" value="PyrdxlP-dep_Trfase"/>
</dbReference>
<evidence type="ECO:0000256" key="2">
    <source>
        <dbReference type="ARBA" id="ARBA00022793"/>
    </source>
</evidence>
<dbReference type="GO" id="GO:0016831">
    <property type="term" value="F:carboxy-lyase activity"/>
    <property type="evidence" value="ECO:0007669"/>
    <property type="project" value="UniProtKB-KW"/>
</dbReference>
<dbReference type="Gene3D" id="3.90.1150.170">
    <property type="match status" value="1"/>
</dbReference>
<dbReference type="EMBL" id="MDBO01000001">
    <property type="protein sequence ID" value="PMP17029.1"/>
    <property type="molecule type" value="Genomic_DNA"/>
</dbReference>
<name>A0AAP8MZA4_9VIBR</name>
<dbReference type="SUPFAM" id="SSF53383">
    <property type="entry name" value="PLP-dependent transferases"/>
    <property type="match status" value="1"/>
</dbReference>
<dbReference type="PANTHER" id="PTHR11999:SF70">
    <property type="entry name" value="MIP05841P"/>
    <property type="match status" value="1"/>
</dbReference>
<evidence type="ECO:0000256" key="4">
    <source>
        <dbReference type="ARBA" id="ARBA00023239"/>
    </source>
</evidence>
<dbReference type="RefSeq" id="WP_102477309.1">
    <property type="nucleotide sequence ID" value="NZ_MDBO01000001.1"/>
</dbReference>
<evidence type="ECO:0000256" key="3">
    <source>
        <dbReference type="ARBA" id="ARBA00022898"/>
    </source>
</evidence>
<proteinExistence type="inferred from homology"/>
<keyword evidence="4 6" id="KW-0456">Lyase</keyword>
<sequence length="488" mass="53833">MKEDRAETEHIEHYLTRIGKALDTFLHFDHEDALCPSATWQKDLSEQVPQQGVGIDNVIEILNNTIIPNGSAIVKPGFTAYITTGATTVAVLANTAASVASPQRYTQTAFNYLEELSLDWLADMFYLNNMKGVYSSGGSVANLIALGGARQFTFEKLGIDVAAEGITKPVTVYASSECHHTIQRSMGVLGLGRRNVVSIDTDPQGRLLMDDLKQKLERDLSQGKIPMAIVASAGTTNRGAIDPLFAMGTLAREHGIWFHVDGAYGLPGILDERVQRHYKGLELADSVITDPHKWLGASVGIAATFVNDRELLARAFTQEPADYLEGSVESAPDNPLSESQQLQHSLDSFGIPFFDYSVELSAPCRGVVVWSMLKEIGVQGMRERIKRHNDMATQTAQLIQDHPQLELLGSPELSICCFRFNDPQIEDLNAFNQRLHRQLIRENCYLPSTTKVNGKLAIRPCYLGARTESKHVIGLVEDVVRIGRSLMP</sequence>
<dbReference type="InterPro" id="IPR010977">
    <property type="entry name" value="Aromatic_deC"/>
</dbReference>
<dbReference type="Gene3D" id="3.40.640.10">
    <property type="entry name" value="Type I PLP-dependent aspartate aminotransferase-like (Major domain)"/>
    <property type="match status" value="1"/>
</dbReference>
<evidence type="ECO:0000256" key="5">
    <source>
        <dbReference type="PIRSR" id="PIRSR602129-50"/>
    </source>
</evidence>
<comment type="caution">
    <text evidence="7">The sequence shown here is derived from an EMBL/GenBank/DDBJ whole genome shotgun (WGS) entry which is preliminary data.</text>
</comment>
<evidence type="ECO:0000256" key="6">
    <source>
        <dbReference type="RuleBase" id="RU000382"/>
    </source>
</evidence>
<evidence type="ECO:0000313" key="8">
    <source>
        <dbReference type="Proteomes" id="UP000235611"/>
    </source>
</evidence>
<evidence type="ECO:0000313" key="7">
    <source>
        <dbReference type="EMBL" id="PMP17029.1"/>
    </source>
</evidence>